<dbReference type="InterPro" id="IPR057135">
    <property type="entry name" value="At4g27190-like_LRR"/>
</dbReference>
<dbReference type="OrthoDB" id="1691503at2759"/>
<dbReference type="InterPro" id="IPR027417">
    <property type="entry name" value="P-loop_NTPase"/>
</dbReference>
<feature type="domain" description="NB-ARC" evidence="8">
    <location>
        <begin position="215"/>
        <end position="376"/>
    </location>
</feature>
<evidence type="ECO:0000256" key="7">
    <source>
        <dbReference type="SAM" id="Coils"/>
    </source>
</evidence>
<evidence type="ECO:0000256" key="2">
    <source>
        <dbReference type="ARBA" id="ARBA00022614"/>
    </source>
</evidence>
<evidence type="ECO:0000259" key="8">
    <source>
        <dbReference type="Pfam" id="PF00931"/>
    </source>
</evidence>
<feature type="domain" description="Disease resistance R13L4/SHOC-2-like LRR" evidence="11">
    <location>
        <begin position="604"/>
        <end position="769"/>
    </location>
</feature>
<dbReference type="Pfam" id="PF23559">
    <property type="entry name" value="WHD_DRP"/>
    <property type="match status" value="1"/>
</dbReference>
<keyword evidence="7" id="KW-0175">Coiled coil</keyword>
<dbReference type="InterPro" id="IPR042197">
    <property type="entry name" value="Apaf_helical"/>
</dbReference>
<comment type="caution">
    <text evidence="12">The sequence shown here is derived from an EMBL/GenBank/DDBJ whole genome shotgun (WGS) entry which is preliminary data.</text>
</comment>
<dbReference type="GO" id="GO:0005524">
    <property type="term" value="F:ATP binding"/>
    <property type="evidence" value="ECO:0007669"/>
    <property type="project" value="UniProtKB-KW"/>
</dbReference>
<dbReference type="PANTHER" id="PTHR33463">
    <property type="entry name" value="NB-ARC DOMAIN-CONTAINING PROTEIN-RELATED"/>
    <property type="match status" value="1"/>
</dbReference>
<dbReference type="InterPro" id="IPR050905">
    <property type="entry name" value="Plant_NBS-LRR"/>
</dbReference>
<organism evidence="12 13">
    <name type="scientific">Corymbia citriodora subsp. variegata</name>
    <dbReference type="NCBI Taxonomy" id="360336"/>
    <lineage>
        <taxon>Eukaryota</taxon>
        <taxon>Viridiplantae</taxon>
        <taxon>Streptophyta</taxon>
        <taxon>Embryophyta</taxon>
        <taxon>Tracheophyta</taxon>
        <taxon>Spermatophyta</taxon>
        <taxon>Magnoliopsida</taxon>
        <taxon>eudicotyledons</taxon>
        <taxon>Gunneridae</taxon>
        <taxon>Pentapetalae</taxon>
        <taxon>rosids</taxon>
        <taxon>malvids</taxon>
        <taxon>Myrtales</taxon>
        <taxon>Myrtaceae</taxon>
        <taxon>Myrtoideae</taxon>
        <taxon>Eucalypteae</taxon>
        <taxon>Corymbia</taxon>
    </lineage>
</organism>
<dbReference type="InterPro" id="IPR003591">
    <property type="entry name" value="Leu-rich_rpt_typical-subtyp"/>
</dbReference>
<keyword evidence="3" id="KW-0677">Repeat</keyword>
<dbReference type="AlphaFoldDB" id="A0A8T0CUM4"/>
<dbReference type="InterPro" id="IPR058922">
    <property type="entry name" value="WHD_DRP"/>
</dbReference>
<evidence type="ECO:0008006" key="14">
    <source>
        <dbReference type="Google" id="ProtNLM"/>
    </source>
</evidence>
<dbReference type="Pfam" id="PF00931">
    <property type="entry name" value="NB-ARC"/>
    <property type="match status" value="1"/>
</dbReference>
<evidence type="ECO:0000256" key="4">
    <source>
        <dbReference type="ARBA" id="ARBA00022741"/>
    </source>
</evidence>
<evidence type="ECO:0000256" key="6">
    <source>
        <dbReference type="ARBA" id="ARBA00022840"/>
    </source>
</evidence>
<feature type="domain" description="Disease resistance protein winged helix" evidence="10">
    <location>
        <begin position="462"/>
        <end position="529"/>
    </location>
</feature>
<name>A0A8T0CUM4_CORYI</name>
<evidence type="ECO:0000313" key="12">
    <source>
        <dbReference type="EMBL" id="KAF7851180.1"/>
    </source>
</evidence>
<dbReference type="Gene3D" id="3.40.50.300">
    <property type="entry name" value="P-loop containing nucleotide triphosphate hydrolases"/>
    <property type="match status" value="1"/>
</dbReference>
<dbReference type="Pfam" id="PF23247">
    <property type="entry name" value="LRR_RPS2"/>
    <property type="match status" value="1"/>
</dbReference>
<dbReference type="EMBL" id="MU089558">
    <property type="protein sequence ID" value="KAF7851180.1"/>
    <property type="molecule type" value="Genomic_DNA"/>
</dbReference>
<evidence type="ECO:0000256" key="3">
    <source>
        <dbReference type="ARBA" id="ARBA00022737"/>
    </source>
</evidence>
<dbReference type="SUPFAM" id="SSF52540">
    <property type="entry name" value="P-loop containing nucleoside triphosphate hydrolases"/>
    <property type="match status" value="1"/>
</dbReference>
<keyword evidence="6" id="KW-0067">ATP-binding</keyword>
<evidence type="ECO:0000259" key="10">
    <source>
        <dbReference type="Pfam" id="PF23559"/>
    </source>
</evidence>
<evidence type="ECO:0000256" key="5">
    <source>
        <dbReference type="ARBA" id="ARBA00022821"/>
    </source>
</evidence>
<keyword evidence="13" id="KW-1185">Reference proteome</keyword>
<dbReference type="FunFam" id="1.10.10.10:FF:000322">
    <property type="entry name" value="Probable disease resistance protein At1g63360"/>
    <property type="match status" value="1"/>
</dbReference>
<evidence type="ECO:0000259" key="11">
    <source>
        <dbReference type="Pfam" id="PF23598"/>
    </source>
</evidence>
<gene>
    <name evidence="12" type="ORF">BT93_L4364</name>
</gene>
<dbReference type="SMART" id="SM00369">
    <property type="entry name" value="LRR_TYP"/>
    <property type="match status" value="2"/>
</dbReference>
<comment type="similarity">
    <text evidence="1">Belongs to the disease resistance NB-LRR family.</text>
</comment>
<keyword evidence="5" id="KW-0611">Plant defense</keyword>
<evidence type="ECO:0000256" key="1">
    <source>
        <dbReference type="ARBA" id="ARBA00008894"/>
    </source>
</evidence>
<feature type="coiled-coil region" evidence="7">
    <location>
        <begin position="85"/>
        <end position="152"/>
    </location>
</feature>
<dbReference type="GO" id="GO:0043531">
    <property type="term" value="F:ADP binding"/>
    <property type="evidence" value="ECO:0007669"/>
    <property type="project" value="InterPro"/>
</dbReference>
<dbReference type="Pfam" id="PF23598">
    <property type="entry name" value="LRR_14"/>
    <property type="match status" value="1"/>
</dbReference>
<dbReference type="Gramene" id="rna-gnl|WGS:JABURB|Cocit.L4364.1">
    <property type="protein sequence ID" value="cds-KAF7851180.1"/>
    <property type="gene ID" value="gene-BT93_L4364"/>
</dbReference>
<keyword evidence="2" id="KW-0433">Leucine-rich repeat</keyword>
<protein>
    <recommendedName>
        <fullName evidence="14">NB-ARC domain-containing protein</fullName>
    </recommendedName>
</protein>
<proteinExistence type="inferred from homology"/>
<keyword evidence="4" id="KW-0547">Nucleotide-binding</keyword>
<dbReference type="SUPFAM" id="SSF52058">
    <property type="entry name" value="L domain-like"/>
    <property type="match status" value="1"/>
</dbReference>
<evidence type="ECO:0000313" key="13">
    <source>
        <dbReference type="Proteomes" id="UP000806378"/>
    </source>
</evidence>
<dbReference type="InterPro" id="IPR002182">
    <property type="entry name" value="NB-ARC"/>
</dbReference>
<dbReference type="PRINTS" id="PR00364">
    <property type="entry name" value="DISEASERSIST"/>
</dbReference>
<evidence type="ECO:0000259" key="9">
    <source>
        <dbReference type="Pfam" id="PF23247"/>
    </source>
</evidence>
<dbReference type="GO" id="GO:0006952">
    <property type="term" value="P:defense response"/>
    <property type="evidence" value="ECO:0007669"/>
    <property type="project" value="UniProtKB-KW"/>
</dbReference>
<accession>A0A8T0CUM4</accession>
<dbReference type="InterPro" id="IPR032675">
    <property type="entry name" value="LRR_dom_sf"/>
</dbReference>
<dbReference type="PANTHER" id="PTHR33463:SF186">
    <property type="entry name" value="NB-ARC DOMAIN-CONTAINING PROTEIN"/>
    <property type="match status" value="1"/>
</dbReference>
<reference evidence="12" key="1">
    <citation type="submission" date="2020-05" db="EMBL/GenBank/DDBJ databases">
        <title>WGS assembly of Corymbia citriodora subspecies variegata.</title>
        <authorList>
            <person name="Barry K."/>
            <person name="Hundley H."/>
            <person name="Shu S."/>
            <person name="Jenkins J."/>
            <person name="Grimwood J."/>
            <person name="Baten A."/>
        </authorList>
    </citation>
    <scope>NUCLEOTIDE SEQUENCE</scope>
    <source>
        <strain evidence="12">CV2-018</strain>
    </source>
</reference>
<sequence length="1037" mass="118492">MDPHSLRVRVATREEVRRPPGRRPLTSHSQTFANPSLAFHGALELITDASLHCIMVEAAATAAAVEAYRDGKSLIAYVGRKINYANDLEKNFRRLTEEAEKLFARRDDVEAEANKDKTKKKTKECEAWIGRVKNVENEVQELENELRKGRKRSWKRRRIWSASNFSKRLAEKCEELHSLWAEGRLETEAVVERPPEPVRTMHAPKTEDKPSIHCAVEEILGYLRDHNVKRIGLWGTVGIGKTTIMHNLNDDVEISKMFDMVISASVSKESSIEKLQKAIAQRLKLNTEGISDPHEMSWRISKELENKRYLLLLDEVWNVFDLQAVGLHDNNQDSKVVLASRYQHVCWDMEVDELVNVKRLSEADAWKMFREKVGRNINLPGVEPLARLVVTECAGLPLLIDRVARYFRKKDNINLWRDGLRSLRRWPNVKVQGMDEVLEFLKFCYDELDDEGQKICFLYGALFPEDSDVYIDYLLECWRAEGFLSDAVDFTEARDRGHGILHDLIDVSLLERSEKVKHVRMNKVLRNMALKISSEGKNSKFMVKACEGLKEAPNEEDWKMANRISLMDNQLCTLPETVDCTSLLTLMLQRNYELALIPDSFFGSMEKLRVLDLHGTRITTLPLSLLSLTALRALYLNSCSLLTELPIDMKALAHLEVLDIQGTGIDYLPVQIGDLLNLRCLRISLSNSCMRQVIEGRSRVMDIGHNVISRLSLLEELSIDVHPNNQWWDVVVKAITQEVATLTRLTSLSFCFPSVEYLKIFVTSSSLLKNCFTFRFSVGYHESTKYRILDHFEYEICRCLKYANGIGVDHAISAVLAETDAFELLCHKGISSISDFGNANINKVRGCLIEGCSDIEAMVDGNHSAAGALECMEKIVINNAPKLTCLWNGPVRSGSLAQLTSLSIYKCPKLIKIFSYGMIQLLSKLRYLRVEECHEITEIIMKAENNNLDPSALPGLKTLILIDLPKLRSIWIDNSLVWPSLEGITVHTCKSLKRLPFSNHNAAKLRHIETQRVWWRQLSWQEDEVEQRLRPICIFSQ</sequence>
<dbReference type="InterPro" id="IPR055414">
    <property type="entry name" value="LRR_R13L4/SHOC2-like"/>
</dbReference>
<dbReference type="Gene3D" id="3.80.10.10">
    <property type="entry name" value="Ribonuclease Inhibitor"/>
    <property type="match status" value="2"/>
</dbReference>
<dbReference type="Gene3D" id="1.10.8.430">
    <property type="entry name" value="Helical domain of apoptotic protease-activating factors"/>
    <property type="match status" value="1"/>
</dbReference>
<dbReference type="Proteomes" id="UP000806378">
    <property type="component" value="Unassembled WGS sequence"/>
</dbReference>
<feature type="domain" description="Disease resistance protein At4g27190-like leucine-rich repeats" evidence="9">
    <location>
        <begin position="877"/>
        <end position="1010"/>
    </location>
</feature>